<evidence type="ECO:0000313" key="2">
    <source>
        <dbReference type="Proteomes" id="UP000790377"/>
    </source>
</evidence>
<protein>
    <submittedName>
        <fullName evidence="1">Quinon protein alcohol dehydrogenase-like superfamily</fullName>
    </submittedName>
</protein>
<comment type="caution">
    <text evidence="1">The sequence shown here is derived from an EMBL/GenBank/DDBJ whole genome shotgun (WGS) entry which is preliminary data.</text>
</comment>
<name>A0ACB7ZXF7_9AGAM</name>
<dbReference type="EMBL" id="MU268184">
    <property type="protein sequence ID" value="KAH7905468.1"/>
    <property type="molecule type" value="Genomic_DNA"/>
</dbReference>
<sequence length="603" mass="66477">MSTSASPELEDPAPRLPTKVFEGHTNEVWSVAYFHDGKRIISGSYDKTVRIWDVESEKQVGESLMHDFGVRSVALFPDERRLVSGGDGVVLWDLEGRTVMWKKEKSEVDGQCVTYSSDGRLVAASHNLAIVLLNAETGEQIRDPLQLGGTVLCLAFSPDGTQLAAGSGSGDAARVRVFDVATGETVVSPFKAHPSIVMALVYILDGQQFTTASYDKSIRVWDAATGQQLGDPILGHEDWVHQIALSRDGQRITSSSQDSTVRVWDLKRRRQAGASLRTQDNLPFVSVGWSPDGRSIVGGSTVNIYLWDVPQFDDHTTIPRAPAPTTSIAPLLPSTSRPRASSISSSILNLHAGSQRPNQTSATDRLADDFFDFSPDLPTLAQPQLPGLTRTTPTANLPTRISEDARPAPRFEKLARMRRQMSTIAQRTHKAARKTTDEPRPLRDNHNATRETQSFQAHAGKIFSAQGINPKPSPRRPRHARRNDEIGMIAPAPGYDRYHSATEEYWYDPQNPPLIDRIFFCMICCGVPKDDANIKCGSGAQCAHNQRSGWPIPFTKSARSFRRSYHHICKCKLAHPTSQRIPAPLATHFKRTSSSTTVPSTTT</sequence>
<gene>
    <name evidence="1" type="ORF">BJ138DRAFT_758171</name>
</gene>
<reference evidence="1" key="1">
    <citation type="journal article" date="2021" name="New Phytol.">
        <title>Evolutionary innovations through gain and loss of genes in the ectomycorrhizal Boletales.</title>
        <authorList>
            <person name="Wu G."/>
            <person name="Miyauchi S."/>
            <person name="Morin E."/>
            <person name="Kuo A."/>
            <person name="Drula E."/>
            <person name="Varga T."/>
            <person name="Kohler A."/>
            <person name="Feng B."/>
            <person name="Cao Y."/>
            <person name="Lipzen A."/>
            <person name="Daum C."/>
            <person name="Hundley H."/>
            <person name="Pangilinan J."/>
            <person name="Johnson J."/>
            <person name="Barry K."/>
            <person name="LaButti K."/>
            <person name="Ng V."/>
            <person name="Ahrendt S."/>
            <person name="Min B."/>
            <person name="Choi I.G."/>
            <person name="Park H."/>
            <person name="Plett J.M."/>
            <person name="Magnuson J."/>
            <person name="Spatafora J.W."/>
            <person name="Nagy L.G."/>
            <person name="Henrissat B."/>
            <person name="Grigoriev I.V."/>
            <person name="Yang Z.L."/>
            <person name="Xu J."/>
            <person name="Martin F.M."/>
        </authorList>
    </citation>
    <scope>NUCLEOTIDE SEQUENCE</scope>
    <source>
        <strain evidence="1">ATCC 28755</strain>
    </source>
</reference>
<keyword evidence="2" id="KW-1185">Reference proteome</keyword>
<proteinExistence type="predicted"/>
<dbReference type="Proteomes" id="UP000790377">
    <property type="component" value="Unassembled WGS sequence"/>
</dbReference>
<evidence type="ECO:0000313" key="1">
    <source>
        <dbReference type="EMBL" id="KAH7905468.1"/>
    </source>
</evidence>
<accession>A0ACB7ZXF7</accession>
<organism evidence="1 2">
    <name type="scientific">Hygrophoropsis aurantiaca</name>
    <dbReference type="NCBI Taxonomy" id="72124"/>
    <lineage>
        <taxon>Eukaryota</taxon>
        <taxon>Fungi</taxon>
        <taxon>Dikarya</taxon>
        <taxon>Basidiomycota</taxon>
        <taxon>Agaricomycotina</taxon>
        <taxon>Agaricomycetes</taxon>
        <taxon>Agaricomycetidae</taxon>
        <taxon>Boletales</taxon>
        <taxon>Coniophorineae</taxon>
        <taxon>Hygrophoropsidaceae</taxon>
        <taxon>Hygrophoropsis</taxon>
    </lineage>
</organism>